<dbReference type="InterPro" id="IPR013249">
    <property type="entry name" value="RNA_pol_sigma70_r4_t2"/>
</dbReference>
<evidence type="ECO:0000259" key="7">
    <source>
        <dbReference type="Pfam" id="PF08281"/>
    </source>
</evidence>
<dbReference type="Pfam" id="PF08281">
    <property type="entry name" value="Sigma70_r4_2"/>
    <property type="match status" value="1"/>
</dbReference>
<organism evidence="8 9">
    <name type="scientific">Niastella vici</name>
    <dbReference type="NCBI Taxonomy" id="1703345"/>
    <lineage>
        <taxon>Bacteria</taxon>
        <taxon>Pseudomonadati</taxon>
        <taxon>Bacteroidota</taxon>
        <taxon>Chitinophagia</taxon>
        <taxon>Chitinophagales</taxon>
        <taxon>Chitinophagaceae</taxon>
        <taxon>Niastella</taxon>
    </lineage>
</organism>
<dbReference type="InterPro" id="IPR039425">
    <property type="entry name" value="RNA_pol_sigma-70-like"/>
</dbReference>
<dbReference type="RefSeq" id="WP_081154967.1">
    <property type="nucleotide sequence ID" value="NZ_LVYD01000087.1"/>
</dbReference>
<evidence type="ECO:0000256" key="5">
    <source>
        <dbReference type="ARBA" id="ARBA00023163"/>
    </source>
</evidence>
<dbReference type="GO" id="GO:0016987">
    <property type="term" value="F:sigma factor activity"/>
    <property type="evidence" value="ECO:0007669"/>
    <property type="project" value="UniProtKB-KW"/>
</dbReference>
<dbReference type="GO" id="GO:0006352">
    <property type="term" value="P:DNA-templated transcription initiation"/>
    <property type="evidence" value="ECO:0007669"/>
    <property type="project" value="InterPro"/>
</dbReference>
<dbReference type="AlphaFoldDB" id="A0A1V9FL83"/>
<keyword evidence="9" id="KW-1185">Reference proteome</keyword>
<keyword evidence="3" id="KW-0731">Sigma factor</keyword>
<name>A0A1V9FL83_9BACT</name>
<keyword evidence="4" id="KW-0238">DNA-binding</keyword>
<dbReference type="PANTHER" id="PTHR43133:SF8">
    <property type="entry name" value="RNA POLYMERASE SIGMA FACTOR HI_1459-RELATED"/>
    <property type="match status" value="1"/>
</dbReference>
<gene>
    <name evidence="8" type="ORF">A3860_38765</name>
</gene>
<dbReference type="InterPro" id="IPR036388">
    <property type="entry name" value="WH-like_DNA-bd_sf"/>
</dbReference>
<dbReference type="OrthoDB" id="659855at2"/>
<feature type="domain" description="RNA polymerase sigma-70 region 2" evidence="6">
    <location>
        <begin position="22"/>
        <end position="89"/>
    </location>
</feature>
<dbReference type="STRING" id="1703345.A3860_38765"/>
<dbReference type="EMBL" id="LVYD01000087">
    <property type="protein sequence ID" value="OQP59114.1"/>
    <property type="molecule type" value="Genomic_DNA"/>
</dbReference>
<dbReference type="SUPFAM" id="SSF88659">
    <property type="entry name" value="Sigma3 and sigma4 domains of RNA polymerase sigma factors"/>
    <property type="match status" value="1"/>
</dbReference>
<evidence type="ECO:0000256" key="4">
    <source>
        <dbReference type="ARBA" id="ARBA00023125"/>
    </source>
</evidence>
<dbReference type="InterPro" id="IPR013324">
    <property type="entry name" value="RNA_pol_sigma_r3/r4-like"/>
</dbReference>
<dbReference type="GO" id="GO:0003677">
    <property type="term" value="F:DNA binding"/>
    <property type="evidence" value="ECO:0007669"/>
    <property type="project" value="UniProtKB-KW"/>
</dbReference>
<evidence type="ECO:0000256" key="1">
    <source>
        <dbReference type="ARBA" id="ARBA00010641"/>
    </source>
</evidence>
<dbReference type="PANTHER" id="PTHR43133">
    <property type="entry name" value="RNA POLYMERASE ECF-TYPE SIGMA FACTO"/>
    <property type="match status" value="1"/>
</dbReference>
<dbReference type="InterPro" id="IPR014284">
    <property type="entry name" value="RNA_pol_sigma-70_dom"/>
</dbReference>
<proteinExistence type="inferred from homology"/>
<dbReference type="NCBIfam" id="TIGR02937">
    <property type="entry name" value="sigma70-ECF"/>
    <property type="match status" value="1"/>
</dbReference>
<reference evidence="8 9" key="1">
    <citation type="submission" date="2016-03" db="EMBL/GenBank/DDBJ databases">
        <title>Niastella vici sp. nov., isolated from farmland soil.</title>
        <authorList>
            <person name="Chen L."/>
            <person name="Wang D."/>
            <person name="Yang S."/>
            <person name="Wang G."/>
        </authorList>
    </citation>
    <scope>NUCLEOTIDE SEQUENCE [LARGE SCALE GENOMIC DNA]</scope>
    <source>
        <strain evidence="8 9">DJ57</strain>
    </source>
</reference>
<keyword evidence="2" id="KW-0805">Transcription regulation</keyword>
<evidence type="ECO:0000313" key="9">
    <source>
        <dbReference type="Proteomes" id="UP000192796"/>
    </source>
</evidence>
<accession>A0A1V9FL83</accession>
<comment type="similarity">
    <text evidence="1">Belongs to the sigma-70 factor family. ECF subfamily.</text>
</comment>
<evidence type="ECO:0000259" key="6">
    <source>
        <dbReference type="Pfam" id="PF04542"/>
    </source>
</evidence>
<dbReference type="Proteomes" id="UP000192796">
    <property type="component" value="Unassembled WGS sequence"/>
</dbReference>
<keyword evidence="5" id="KW-0804">Transcription</keyword>
<dbReference type="SUPFAM" id="SSF88946">
    <property type="entry name" value="Sigma2 domain of RNA polymerase sigma factors"/>
    <property type="match status" value="1"/>
</dbReference>
<dbReference type="Gene3D" id="1.10.1740.10">
    <property type="match status" value="1"/>
</dbReference>
<evidence type="ECO:0000313" key="8">
    <source>
        <dbReference type="EMBL" id="OQP59114.1"/>
    </source>
</evidence>
<comment type="caution">
    <text evidence="8">The sequence shown here is derived from an EMBL/GenBank/DDBJ whole genome shotgun (WGS) entry which is preliminary data.</text>
</comment>
<dbReference type="InterPro" id="IPR013325">
    <property type="entry name" value="RNA_pol_sigma_r2"/>
</dbReference>
<dbReference type="Gene3D" id="1.10.10.10">
    <property type="entry name" value="Winged helix-like DNA-binding domain superfamily/Winged helix DNA-binding domain"/>
    <property type="match status" value="1"/>
</dbReference>
<protein>
    <submittedName>
        <fullName evidence="8">Uncharacterized protein</fullName>
    </submittedName>
</protein>
<evidence type="ECO:0000256" key="2">
    <source>
        <dbReference type="ARBA" id="ARBA00023015"/>
    </source>
</evidence>
<evidence type="ECO:0000256" key="3">
    <source>
        <dbReference type="ARBA" id="ARBA00023082"/>
    </source>
</evidence>
<dbReference type="InterPro" id="IPR007627">
    <property type="entry name" value="RNA_pol_sigma70_r2"/>
</dbReference>
<dbReference type="Pfam" id="PF04542">
    <property type="entry name" value="Sigma70_r2"/>
    <property type="match status" value="1"/>
</dbReference>
<sequence>MLKNEEAFTVHLRMQSFEQVYLKLKGAIERFAFYLTGKRPDSEDLVQEVFIKLWINWPKMQAMKENELMNYLFITVRNHIIDEIKENNRPKRNRRMFLDEYSKIYTGFYLHDDVLVREGLRMHQRAVEQLAKKQRIVYQFHQKDYSAMEIARILNRSNNTVQNQLTTAYKKVKTYLNKSYGWDLQESGRRSSWKQVSLN</sequence>
<feature type="domain" description="RNA polymerase sigma factor 70 region 4 type 2" evidence="7">
    <location>
        <begin position="124"/>
        <end position="171"/>
    </location>
</feature>